<feature type="compositionally biased region" description="Polar residues" evidence="1">
    <location>
        <begin position="80"/>
        <end position="106"/>
    </location>
</feature>
<name>A0AAW1K9E4_SAPOF</name>
<dbReference type="EMBL" id="JBDFQZ010000006">
    <property type="protein sequence ID" value="KAK9714269.1"/>
    <property type="molecule type" value="Genomic_DNA"/>
</dbReference>
<protein>
    <submittedName>
        <fullName evidence="2">Uncharacterized protein</fullName>
    </submittedName>
</protein>
<proteinExistence type="predicted"/>
<reference evidence="2" key="1">
    <citation type="submission" date="2024-03" db="EMBL/GenBank/DDBJ databases">
        <title>WGS assembly of Saponaria officinalis var. Norfolk2.</title>
        <authorList>
            <person name="Jenkins J."/>
            <person name="Shu S."/>
            <person name="Grimwood J."/>
            <person name="Barry K."/>
            <person name="Goodstein D."/>
            <person name="Schmutz J."/>
            <person name="Leebens-Mack J."/>
            <person name="Osbourn A."/>
        </authorList>
    </citation>
    <scope>NUCLEOTIDE SEQUENCE [LARGE SCALE GENOMIC DNA]</scope>
    <source>
        <strain evidence="2">JIC</strain>
    </source>
</reference>
<dbReference type="Proteomes" id="UP001443914">
    <property type="component" value="Unassembled WGS sequence"/>
</dbReference>
<accession>A0AAW1K9E4</accession>
<comment type="caution">
    <text evidence="2">The sequence shown here is derived from an EMBL/GenBank/DDBJ whole genome shotgun (WGS) entry which is preliminary data.</text>
</comment>
<gene>
    <name evidence="2" type="ORF">RND81_06G083100</name>
</gene>
<feature type="compositionally biased region" description="Low complexity" evidence="1">
    <location>
        <begin position="60"/>
        <end position="79"/>
    </location>
</feature>
<organism evidence="2 3">
    <name type="scientific">Saponaria officinalis</name>
    <name type="common">Common soapwort</name>
    <name type="synonym">Lychnis saponaria</name>
    <dbReference type="NCBI Taxonomy" id="3572"/>
    <lineage>
        <taxon>Eukaryota</taxon>
        <taxon>Viridiplantae</taxon>
        <taxon>Streptophyta</taxon>
        <taxon>Embryophyta</taxon>
        <taxon>Tracheophyta</taxon>
        <taxon>Spermatophyta</taxon>
        <taxon>Magnoliopsida</taxon>
        <taxon>eudicotyledons</taxon>
        <taxon>Gunneridae</taxon>
        <taxon>Pentapetalae</taxon>
        <taxon>Caryophyllales</taxon>
        <taxon>Caryophyllaceae</taxon>
        <taxon>Caryophylleae</taxon>
        <taxon>Saponaria</taxon>
    </lineage>
</organism>
<evidence type="ECO:0000256" key="1">
    <source>
        <dbReference type="SAM" id="MobiDB-lite"/>
    </source>
</evidence>
<evidence type="ECO:0000313" key="3">
    <source>
        <dbReference type="Proteomes" id="UP001443914"/>
    </source>
</evidence>
<keyword evidence="3" id="KW-1185">Reference proteome</keyword>
<sequence>MSKIWRPTCAPMVVLYSFMFTHWRPHPSHLIHAPSSFIRHSLSPHSHNYSYHQRYKHHQPPQTTCQPPSTTSSFSPSSPLAATNSPTNPCHSFPSTTATSFTNNHHQPADHPTHHLITVSFTTTRSHPTNPNPRIWGFSPK</sequence>
<evidence type="ECO:0000313" key="2">
    <source>
        <dbReference type="EMBL" id="KAK9714269.1"/>
    </source>
</evidence>
<feature type="region of interest" description="Disordered" evidence="1">
    <location>
        <begin position="52"/>
        <end position="112"/>
    </location>
</feature>
<dbReference type="AlphaFoldDB" id="A0AAW1K9E4"/>